<gene>
    <name evidence="3" type="ORF">Q5H93_23480</name>
</gene>
<dbReference type="Proteomes" id="UP001176429">
    <property type="component" value="Unassembled WGS sequence"/>
</dbReference>
<protein>
    <submittedName>
        <fullName evidence="3">Replication initiation protein</fullName>
    </submittedName>
</protein>
<evidence type="ECO:0000313" key="3">
    <source>
        <dbReference type="EMBL" id="MDO7877718.1"/>
    </source>
</evidence>
<sequence length="386" mass="43396">MEVHPALTPQPLVVQHNALVNARFDLTTNEARLFMALLSRVQRHDTAFSKCQVTVREVMGGTASKNSYEQMRRMLKDFGGRTLVVEQLGQDGKLQKQPSFTVLPLLAYATYVKGEGLIEAQFNDLLLPYLLQLRDNFTKAQLTELLKLKSANSYRIYWLLREYASFGKRIIRLSELKAILGLEQEYDRFNNFRARVLERAKAELAETDLPFTYEAIKEGREVVEIKFLFPPASNQAIATEVSVPAWQSALLSIGVSVKSLAAVEARLQAGEYDEGYVQFVLDAVRKQVKAGKIKKEGGAVFKALVDGYLLDDYRKAQQTPASAIVKASPVLSAKRKRLLSALEDAYTSQRFIKTAVIYTDETRPVAIADVQATIDELQRQLQALEN</sequence>
<dbReference type="InterPro" id="IPR036388">
    <property type="entry name" value="WH-like_DNA-bd_sf"/>
</dbReference>
<reference evidence="3" key="1">
    <citation type="submission" date="2023-07" db="EMBL/GenBank/DDBJ databases">
        <authorList>
            <person name="Kim M.K."/>
        </authorList>
    </citation>
    <scope>NUCLEOTIDE SEQUENCE</scope>
    <source>
        <strain evidence="3">ASUV-10-1</strain>
    </source>
</reference>
<dbReference type="Pfam" id="PF21205">
    <property type="entry name" value="Rep3_C"/>
    <property type="match status" value="1"/>
</dbReference>
<comment type="caution">
    <text evidence="3">The sequence shown here is derived from an EMBL/GenBank/DDBJ whole genome shotgun (WGS) entry which is preliminary data.</text>
</comment>
<evidence type="ECO:0000313" key="4">
    <source>
        <dbReference type="Proteomes" id="UP001176429"/>
    </source>
</evidence>
<dbReference type="InterPro" id="IPR036390">
    <property type="entry name" value="WH_DNA-bd_sf"/>
</dbReference>
<dbReference type="RefSeq" id="WP_305009172.1">
    <property type="nucleotide sequence ID" value="NZ_JAUQSY010000025.1"/>
</dbReference>
<comment type="similarity">
    <text evidence="1">Belongs to the initiator RepB protein family.</text>
</comment>
<evidence type="ECO:0000259" key="2">
    <source>
        <dbReference type="Pfam" id="PF01051"/>
    </source>
</evidence>
<name>A0ABT9BJ71_9BACT</name>
<proteinExistence type="inferred from homology"/>
<dbReference type="InterPro" id="IPR000525">
    <property type="entry name" value="Initiator_Rep_WH1"/>
</dbReference>
<feature type="domain" description="Initiator Rep protein WH1" evidence="2">
    <location>
        <begin position="13"/>
        <end position="160"/>
    </location>
</feature>
<dbReference type="Gene3D" id="1.10.10.10">
    <property type="entry name" value="Winged helix-like DNA-binding domain superfamily/Winged helix DNA-binding domain"/>
    <property type="match status" value="2"/>
</dbReference>
<evidence type="ECO:0000256" key="1">
    <source>
        <dbReference type="ARBA" id="ARBA00038283"/>
    </source>
</evidence>
<keyword evidence="4" id="KW-1185">Reference proteome</keyword>
<dbReference type="Pfam" id="PF01051">
    <property type="entry name" value="Rep3_N"/>
    <property type="match status" value="1"/>
</dbReference>
<organism evidence="3 4">
    <name type="scientific">Hymenobacter aranciens</name>
    <dbReference type="NCBI Taxonomy" id="3063996"/>
    <lineage>
        <taxon>Bacteria</taxon>
        <taxon>Pseudomonadati</taxon>
        <taxon>Bacteroidota</taxon>
        <taxon>Cytophagia</taxon>
        <taxon>Cytophagales</taxon>
        <taxon>Hymenobacteraceae</taxon>
        <taxon>Hymenobacter</taxon>
    </lineage>
</organism>
<accession>A0ABT9BJ71</accession>
<dbReference type="SUPFAM" id="SSF46785">
    <property type="entry name" value="Winged helix' DNA-binding domain"/>
    <property type="match status" value="2"/>
</dbReference>
<dbReference type="EMBL" id="JAUQSY010000025">
    <property type="protein sequence ID" value="MDO7877718.1"/>
    <property type="molecule type" value="Genomic_DNA"/>
</dbReference>